<keyword evidence="2" id="KW-0732">Signal</keyword>
<dbReference type="GO" id="GO:0016787">
    <property type="term" value="F:hydrolase activity"/>
    <property type="evidence" value="ECO:0007669"/>
    <property type="project" value="UniProtKB-KW"/>
</dbReference>
<comment type="caution">
    <text evidence="6">The sequence shown here is derived from an EMBL/GenBank/DDBJ whole genome shotgun (WGS) entry which is preliminary data.</text>
</comment>
<dbReference type="Pfam" id="PF08386">
    <property type="entry name" value="Abhydrolase_4"/>
    <property type="match status" value="1"/>
</dbReference>
<dbReference type="InterPro" id="IPR000073">
    <property type="entry name" value="AB_hydrolase_1"/>
</dbReference>
<evidence type="ECO:0000313" key="6">
    <source>
        <dbReference type="EMBL" id="RSM81690.1"/>
    </source>
</evidence>
<organism evidence="6 7">
    <name type="scientific">Kibdelosporangium aridum</name>
    <dbReference type="NCBI Taxonomy" id="2030"/>
    <lineage>
        <taxon>Bacteria</taxon>
        <taxon>Bacillati</taxon>
        <taxon>Actinomycetota</taxon>
        <taxon>Actinomycetes</taxon>
        <taxon>Pseudonocardiales</taxon>
        <taxon>Pseudonocardiaceae</taxon>
        <taxon>Kibdelosporangium</taxon>
    </lineage>
</organism>
<keyword evidence="3" id="KW-0378">Hydrolase</keyword>
<dbReference type="InterPro" id="IPR029058">
    <property type="entry name" value="AB_hydrolase_fold"/>
</dbReference>
<dbReference type="OrthoDB" id="4498590at2"/>
<gene>
    <name evidence="6" type="ORF">DMH04_27505</name>
</gene>
<dbReference type="InterPro" id="IPR051601">
    <property type="entry name" value="Serine_prot/Carboxylest_S33"/>
</dbReference>
<evidence type="ECO:0000256" key="1">
    <source>
        <dbReference type="ARBA" id="ARBA00010088"/>
    </source>
</evidence>
<feature type="domain" description="AB hydrolase-1" evidence="4">
    <location>
        <begin position="80"/>
        <end position="229"/>
    </location>
</feature>
<proteinExistence type="inferred from homology"/>
<evidence type="ECO:0000259" key="4">
    <source>
        <dbReference type="Pfam" id="PF00561"/>
    </source>
</evidence>
<evidence type="ECO:0000259" key="5">
    <source>
        <dbReference type="Pfam" id="PF08386"/>
    </source>
</evidence>
<dbReference type="Pfam" id="PF00561">
    <property type="entry name" value="Abhydrolase_1"/>
    <property type="match status" value="1"/>
</dbReference>
<dbReference type="Proteomes" id="UP000287547">
    <property type="component" value="Unassembled WGS sequence"/>
</dbReference>
<name>A0A428Z522_KIBAR</name>
<evidence type="ECO:0000256" key="3">
    <source>
        <dbReference type="ARBA" id="ARBA00022801"/>
    </source>
</evidence>
<dbReference type="SUPFAM" id="SSF53474">
    <property type="entry name" value="alpha/beta-Hydrolases"/>
    <property type="match status" value="1"/>
</dbReference>
<dbReference type="PANTHER" id="PTHR43248:SF29">
    <property type="entry name" value="TRIPEPTIDYL AMINOPEPTIDASE"/>
    <property type="match status" value="1"/>
</dbReference>
<reference evidence="6 7" key="1">
    <citation type="submission" date="2018-05" db="EMBL/GenBank/DDBJ databases">
        <title>Evolution of GPA BGCs.</title>
        <authorList>
            <person name="Waglechner N."/>
            <person name="Wright G.D."/>
        </authorList>
    </citation>
    <scope>NUCLEOTIDE SEQUENCE [LARGE SCALE GENOMIC DNA]</scope>
    <source>
        <strain evidence="6 7">A82846</strain>
    </source>
</reference>
<dbReference type="EMBL" id="QHKI01000025">
    <property type="protein sequence ID" value="RSM81690.1"/>
    <property type="molecule type" value="Genomic_DNA"/>
</dbReference>
<sequence length="467" mass="52187">MGELLKGLECGSLAVPLDHAQPYGKQIKIALTRAKHTVPDSEYQGVVLLNRGQWPGSISRDMPTRYSDGSIGLPVEVGAKYDWIGFDARGVGASQPSVTCDPNYLYPGQARPDYVPHSFTEEAMWVLKAKVFADSCGTKYGSVLKFLNTKDTARDLDLVRRALGQQQINYLGYGYGGYLGSVYASMFPDRVRRMVLDTVVDPTTVGYKAVLQQNVGFEKRAKIFFEWIAKYDSVYHLGATTAQVEANFYKGMDMLRQAPIDGKIGPAEYTDIFVTNHYRSYLYSYHAGVLADWILRGDPAGLRDNFVEPEFKAHNTFAMYDAVHCRDGHWPRDWATWHNDFTTQYNQGNRHMTWANVWQHAPCAFWPVPSDLPPVVGNRDVNILMVHGEFDAAMPLRGALVAHERFPNSRFILERGGIFQGASLTANFNECLNKHVTDYFADGTRPAAVAGVDASCQANPMPVPDPM</sequence>
<dbReference type="PANTHER" id="PTHR43248">
    <property type="entry name" value="2-SUCCINYL-6-HYDROXY-2,4-CYCLOHEXADIENE-1-CARBOXYLATE SYNTHASE"/>
    <property type="match status" value="1"/>
</dbReference>
<protein>
    <submittedName>
        <fullName evidence="6">Transporter</fullName>
    </submittedName>
</protein>
<evidence type="ECO:0000256" key="2">
    <source>
        <dbReference type="ARBA" id="ARBA00022729"/>
    </source>
</evidence>
<accession>A0A428Z522</accession>
<dbReference type="AlphaFoldDB" id="A0A428Z522"/>
<dbReference type="InterPro" id="IPR013595">
    <property type="entry name" value="Pept_S33_TAP-like_C"/>
</dbReference>
<dbReference type="Gene3D" id="3.40.50.1820">
    <property type="entry name" value="alpha/beta hydrolase"/>
    <property type="match status" value="1"/>
</dbReference>
<feature type="domain" description="Peptidase S33 tripeptidyl aminopeptidase-like C-terminal" evidence="5">
    <location>
        <begin position="354"/>
        <end position="448"/>
    </location>
</feature>
<evidence type="ECO:0000313" key="7">
    <source>
        <dbReference type="Proteomes" id="UP000287547"/>
    </source>
</evidence>
<comment type="similarity">
    <text evidence="1">Belongs to the peptidase S33 family.</text>
</comment>